<sequence length="177" mass="19931">MAPLIKKDGHISNTINNMGQYRALKGRHWRLETHTFHLPCGECIVTLEDVVLQLGLPINRSAVTDVSAIAEPAAHCYSLLGVLPADADPNLRGFVVLTMLYREFCRMTKPDVIDIGGCLVLLQSWALYRMLFLASLGTNHIWSFHSSIERSYTVPIYNLMIEQHAEEGVSYSNIRDM</sequence>
<dbReference type="GO" id="GO:0010073">
    <property type="term" value="P:meristem maintenance"/>
    <property type="evidence" value="ECO:0007669"/>
    <property type="project" value="InterPro"/>
</dbReference>
<evidence type="ECO:0000313" key="3">
    <source>
        <dbReference type="Proteomes" id="UP000828251"/>
    </source>
</evidence>
<protein>
    <recommendedName>
        <fullName evidence="1">Aminotransferase-like plant mobile domain-containing protein</fullName>
    </recommendedName>
</protein>
<dbReference type="PANTHER" id="PTHR46033:SF8">
    <property type="entry name" value="PROTEIN MAINTENANCE OF MERISTEMS-LIKE"/>
    <property type="match status" value="1"/>
</dbReference>
<proteinExistence type="predicted"/>
<keyword evidence="3" id="KW-1185">Reference proteome</keyword>
<dbReference type="EMBL" id="JAIQCV010000001">
    <property type="protein sequence ID" value="KAH1130608.1"/>
    <property type="molecule type" value="Genomic_DNA"/>
</dbReference>
<reference evidence="2 3" key="1">
    <citation type="journal article" date="2021" name="Plant Biotechnol. J.">
        <title>Multi-omics assisted identification of the key and species-specific regulatory components of drought-tolerant mechanisms in Gossypium stocksii.</title>
        <authorList>
            <person name="Yu D."/>
            <person name="Ke L."/>
            <person name="Zhang D."/>
            <person name="Wu Y."/>
            <person name="Sun Y."/>
            <person name="Mei J."/>
            <person name="Sun J."/>
            <person name="Sun Y."/>
        </authorList>
    </citation>
    <scope>NUCLEOTIDE SEQUENCE [LARGE SCALE GENOMIC DNA]</scope>
    <source>
        <strain evidence="3">cv. E1</strain>
        <tissue evidence="2">Leaf</tissue>
    </source>
</reference>
<dbReference type="InterPro" id="IPR044824">
    <property type="entry name" value="MAIN-like"/>
</dbReference>
<accession>A0A9D4AMW3</accession>
<gene>
    <name evidence="2" type="ORF">J1N35_001986</name>
</gene>
<dbReference type="OrthoDB" id="1937804at2759"/>
<organism evidence="2 3">
    <name type="scientific">Gossypium stocksii</name>
    <dbReference type="NCBI Taxonomy" id="47602"/>
    <lineage>
        <taxon>Eukaryota</taxon>
        <taxon>Viridiplantae</taxon>
        <taxon>Streptophyta</taxon>
        <taxon>Embryophyta</taxon>
        <taxon>Tracheophyta</taxon>
        <taxon>Spermatophyta</taxon>
        <taxon>Magnoliopsida</taxon>
        <taxon>eudicotyledons</taxon>
        <taxon>Gunneridae</taxon>
        <taxon>Pentapetalae</taxon>
        <taxon>rosids</taxon>
        <taxon>malvids</taxon>
        <taxon>Malvales</taxon>
        <taxon>Malvaceae</taxon>
        <taxon>Malvoideae</taxon>
        <taxon>Gossypium</taxon>
    </lineage>
</organism>
<evidence type="ECO:0000259" key="1">
    <source>
        <dbReference type="Pfam" id="PF10536"/>
    </source>
</evidence>
<dbReference type="Proteomes" id="UP000828251">
    <property type="component" value="Unassembled WGS sequence"/>
</dbReference>
<dbReference type="Pfam" id="PF10536">
    <property type="entry name" value="PMD"/>
    <property type="match status" value="1"/>
</dbReference>
<feature type="domain" description="Aminotransferase-like plant mobile" evidence="1">
    <location>
        <begin position="28"/>
        <end position="86"/>
    </location>
</feature>
<dbReference type="PANTHER" id="PTHR46033">
    <property type="entry name" value="PROTEIN MAIN-LIKE 2"/>
    <property type="match status" value="1"/>
</dbReference>
<dbReference type="AlphaFoldDB" id="A0A9D4AMW3"/>
<name>A0A9D4AMW3_9ROSI</name>
<comment type="caution">
    <text evidence="2">The sequence shown here is derived from an EMBL/GenBank/DDBJ whole genome shotgun (WGS) entry which is preliminary data.</text>
</comment>
<dbReference type="InterPro" id="IPR019557">
    <property type="entry name" value="AminoTfrase-like_pln_mobile"/>
</dbReference>
<evidence type="ECO:0000313" key="2">
    <source>
        <dbReference type="EMBL" id="KAH1130608.1"/>
    </source>
</evidence>